<sequence>MAAATERCGADFDKYRGFLKEGKSRFEIEAILRQDSLSSDEINEFWQYMASQALDDAIAAPPNDIAAIWKLLGPYQYFQRGFRLPSVPARKQPGDLRVVFLSDTHSLHDDLPPIPDGDILVHGGDFTDTGDRDEVLAFNAFLGTLPHRYKIVIGGNHECTFDKPYYKTHWKRYGHPFEYDSDDVRSLITNALYLEDALVSVEGYRIFGSPWQPEFCEWAFNLPRGSDVLRAKWTAVPSDIDILLTHSPPFGRGDDVGIVHVGDVHLLEQVQRRIKPAFHLFGHVHEGYGASYDGTTIFINGSNCTEEYKAINPIVVFDLPPRTATAVDDATDYHTLLAAQQHVANHAIKRFGIKGTSADQLFEETLRVRPVMSPEMRAMKYCFREAIQAADPSVKPPQSVPNYSIMTSGSALSRRITMSVLPQENTAAPASSPEKINRRRLGQKRAGLSVLPEENEDDRGAQAQAQAPAAPECVLCKLKVPGHIHPNAAPPSVPEQKQEEECLLCKFNVQGHVHPGRVVAAPEPECALCKYNVSGHIHRGREPSPPPPPAPASVPTPPEDDDEDGTKLNIRRTSSWF</sequence>
<dbReference type="InterPro" id="IPR004843">
    <property type="entry name" value="Calcineurin-like_PHP"/>
</dbReference>
<dbReference type="InterPro" id="IPR051693">
    <property type="entry name" value="UPF0046_metallophosphoest"/>
</dbReference>
<dbReference type="Proteomes" id="UP000481153">
    <property type="component" value="Unassembled WGS sequence"/>
</dbReference>
<dbReference type="SUPFAM" id="SSF56300">
    <property type="entry name" value="Metallo-dependent phosphatases"/>
    <property type="match status" value="1"/>
</dbReference>
<evidence type="ECO:0000313" key="3">
    <source>
        <dbReference type="EMBL" id="KAF0732908.1"/>
    </source>
</evidence>
<evidence type="ECO:0000313" key="4">
    <source>
        <dbReference type="Proteomes" id="UP000481153"/>
    </source>
</evidence>
<name>A0A6G0WZ87_9STRA</name>
<feature type="compositionally biased region" description="Pro residues" evidence="1">
    <location>
        <begin position="543"/>
        <end position="557"/>
    </location>
</feature>
<dbReference type="VEuPathDB" id="FungiDB:AeMF1_001906"/>
<dbReference type="InterPro" id="IPR029052">
    <property type="entry name" value="Metallo-depent_PP-like"/>
</dbReference>
<dbReference type="CDD" id="cd07379">
    <property type="entry name" value="MPP_239FB"/>
    <property type="match status" value="1"/>
</dbReference>
<keyword evidence="4" id="KW-1185">Reference proteome</keyword>
<dbReference type="PANTHER" id="PTHR12905">
    <property type="entry name" value="METALLOPHOSPHOESTERASE"/>
    <property type="match status" value="1"/>
</dbReference>
<gene>
    <name evidence="3" type="ORF">Ae201684_010230</name>
</gene>
<feature type="region of interest" description="Disordered" evidence="1">
    <location>
        <begin position="538"/>
        <end position="577"/>
    </location>
</feature>
<evidence type="ECO:0000259" key="2">
    <source>
        <dbReference type="Pfam" id="PF00149"/>
    </source>
</evidence>
<proteinExistence type="predicted"/>
<feature type="region of interest" description="Disordered" evidence="1">
    <location>
        <begin position="423"/>
        <end position="461"/>
    </location>
</feature>
<organism evidence="3 4">
    <name type="scientific">Aphanomyces euteiches</name>
    <dbReference type="NCBI Taxonomy" id="100861"/>
    <lineage>
        <taxon>Eukaryota</taxon>
        <taxon>Sar</taxon>
        <taxon>Stramenopiles</taxon>
        <taxon>Oomycota</taxon>
        <taxon>Saprolegniomycetes</taxon>
        <taxon>Saprolegniales</taxon>
        <taxon>Verrucalvaceae</taxon>
        <taxon>Aphanomyces</taxon>
    </lineage>
</organism>
<comment type="caution">
    <text evidence="3">The sequence shown here is derived from an EMBL/GenBank/DDBJ whole genome shotgun (WGS) entry which is preliminary data.</text>
</comment>
<dbReference type="AlphaFoldDB" id="A0A6G0WZ87"/>
<dbReference type="Pfam" id="PF00149">
    <property type="entry name" value="Metallophos"/>
    <property type="match status" value="1"/>
</dbReference>
<reference evidence="3 4" key="1">
    <citation type="submission" date="2019-07" db="EMBL/GenBank/DDBJ databases">
        <title>Genomics analysis of Aphanomyces spp. identifies a new class of oomycete effector associated with host adaptation.</title>
        <authorList>
            <person name="Gaulin E."/>
        </authorList>
    </citation>
    <scope>NUCLEOTIDE SEQUENCE [LARGE SCALE GENOMIC DNA]</scope>
    <source>
        <strain evidence="3 4">ATCC 201684</strain>
    </source>
</reference>
<dbReference type="PANTHER" id="PTHR12905:SF0">
    <property type="entry name" value="CALCINEURIN-LIKE PHOSPHOESTERASE DOMAIN-CONTAINING PROTEIN"/>
    <property type="match status" value="1"/>
</dbReference>
<evidence type="ECO:0000256" key="1">
    <source>
        <dbReference type="SAM" id="MobiDB-lite"/>
    </source>
</evidence>
<protein>
    <recommendedName>
        <fullName evidence="2">Calcineurin-like phosphoesterase domain-containing protein</fullName>
    </recommendedName>
</protein>
<dbReference type="EMBL" id="VJMJ01000128">
    <property type="protein sequence ID" value="KAF0732908.1"/>
    <property type="molecule type" value="Genomic_DNA"/>
</dbReference>
<dbReference type="GO" id="GO:0016787">
    <property type="term" value="F:hydrolase activity"/>
    <property type="evidence" value="ECO:0007669"/>
    <property type="project" value="InterPro"/>
</dbReference>
<accession>A0A6G0WZ87</accession>
<dbReference type="Gene3D" id="3.60.21.10">
    <property type="match status" value="1"/>
</dbReference>
<feature type="domain" description="Calcineurin-like phosphoesterase" evidence="2">
    <location>
        <begin position="96"/>
        <end position="286"/>
    </location>
</feature>